<reference evidence="1" key="1">
    <citation type="submission" date="2015-12" db="EMBL/GenBank/DDBJ databases">
        <title>De novo transcriptome assembly of four potential Pierce s Disease insect vectors from Arizona vineyards.</title>
        <authorList>
            <person name="Tassone E.E."/>
        </authorList>
    </citation>
    <scope>NUCLEOTIDE SEQUENCE</scope>
</reference>
<name>A0A1B6DL66_9HEMI</name>
<proteinExistence type="predicted"/>
<dbReference type="AlphaFoldDB" id="A0A1B6DL66"/>
<dbReference type="EMBL" id="GEDC01010916">
    <property type="protein sequence ID" value="JAS26382.1"/>
    <property type="molecule type" value="Transcribed_RNA"/>
</dbReference>
<sequence>WPKDIIFRKWTEDSRKTLVPNEESDLNWFVEEDYLKNRYEDHKINKLLRASRPRKFPCKIDPSICCCDNEISRSTYQVDYNKNEEYPTINPLDCLANDTSPPGRTIVRREVFRPNVRLPLSC</sequence>
<gene>
    <name evidence="1" type="ORF">g.1493</name>
</gene>
<feature type="non-terminal residue" evidence="1">
    <location>
        <position position="122"/>
    </location>
</feature>
<organism evidence="1">
    <name type="scientific">Clastoptera arizonana</name>
    <name type="common">Arizona spittle bug</name>
    <dbReference type="NCBI Taxonomy" id="38151"/>
    <lineage>
        <taxon>Eukaryota</taxon>
        <taxon>Metazoa</taxon>
        <taxon>Ecdysozoa</taxon>
        <taxon>Arthropoda</taxon>
        <taxon>Hexapoda</taxon>
        <taxon>Insecta</taxon>
        <taxon>Pterygota</taxon>
        <taxon>Neoptera</taxon>
        <taxon>Paraneoptera</taxon>
        <taxon>Hemiptera</taxon>
        <taxon>Auchenorrhyncha</taxon>
        <taxon>Cercopoidea</taxon>
        <taxon>Clastopteridae</taxon>
        <taxon>Clastoptera</taxon>
    </lineage>
</organism>
<accession>A0A1B6DL66</accession>
<feature type="non-terminal residue" evidence="1">
    <location>
        <position position="1"/>
    </location>
</feature>
<protein>
    <submittedName>
        <fullName evidence="1">Uncharacterized protein</fullName>
    </submittedName>
</protein>
<evidence type="ECO:0000313" key="1">
    <source>
        <dbReference type="EMBL" id="JAS26382.1"/>
    </source>
</evidence>